<dbReference type="PANTHER" id="PTHR35271">
    <property type="entry name" value="ABC TRANSPORTER, SUBSTRATE-BINDING LIPOPROTEIN-RELATED"/>
    <property type="match status" value="1"/>
</dbReference>
<proteinExistence type="predicted"/>
<organism evidence="1">
    <name type="scientific">Thermodesulforhabdus norvegica</name>
    <dbReference type="NCBI Taxonomy" id="39841"/>
    <lineage>
        <taxon>Bacteria</taxon>
        <taxon>Pseudomonadati</taxon>
        <taxon>Thermodesulfobacteriota</taxon>
        <taxon>Syntrophobacteria</taxon>
        <taxon>Syntrophobacterales</taxon>
        <taxon>Thermodesulforhabdaceae</taxon>
        <taxon>Thermodesulforhabdus</taxon>
    </lineage>
</organism>
<gene>
    <name evidence="1" type="ORF">ENG14_00740</name>
</gene>
<comment type="caution">
    <text evidence="1">The sequence shown here is derived from an EMBL/GenBank/DDBJ whole genome shotgun (WGS) entry which is preliminary data.</text>
</comment>
<reference evidence="1" key="1">
    <citation type="journal article" date="2020" name="mSystems">
        <title>Genome- and Community-Level Interaction Insights into Carbon Utilization and Element Cycling Functions of Hydrothermarchaeota in Hydrothermal Sediment.</title>
        <authorList>
            <person name="Zhou Z."/>
            <person name="Liu Y."/>
            <person name="Xu W."/>
            <person name="Pan J."/>
            <person name="Luo Z.H."/>
            <person name="Li M."/>
        </authorList>
    </citation>
    <scope>NUCLEOTIDE SEQUENCE [LARGE SCALE GENOMIC DNA]</scope>
    <source>
        <strain evidence="1">HyVt-19</strain>
    </source>
</reference>
<feature type="non-terminal residue" evidence="1">
    <location>
        <position position="1"/>
    </location>
</feature>
<dbReference type="InterPro" id="IPR007487">
    <property type="entry name" value="ABC_transpt-TYRBP-like"/>
</dbReference>
<dbReference type="Proteomes" id="UP000886355">
    <property type="component" value="Unassembled WGS sequence"/>
</dbReference>
<dbReference type="Gene3D" id="3.40.50.2300">
    <property type="match status" value="2"/>
</dbReference>
<dbReference type="PANTHER" id="PTHR35271:SF1">
    <property type="entry name" value="ABC TRANSPORTER, SUBSTRATE-BINDING LIPOPROTEIN"/>
    <property type="match status" value="1"/>
</dbReference>
<evidence type="ECO:0000313" key="1">
    <source>
        <dbReference type="EMBL" id="HDL89413.1"/>
    </source>
</evidence>
<dbReference type="AlphaFoldDB" id="A0A7C0WSB2"/>
<dbReference type="EMBL" id="DQZW01000033">
    <property type="protein sequence ID" value="HDL89413.1"/>
    <property type="molecule type" value="Genomic_DNA"/>
</dbReference>
<protein>
    <recommendedName>
        <fullName evidence="2">ABC transporter substrate-binding protein</fullName>
    </recommendedName>
</protein>
<dbReference type="Pfam" id="PF04392">
    <property type="entry name" value="ABC_sub_bind"/>
    <property type="match status" value="1"/>
</dbReference>
<accession>A0A7C0WSB2</accession>
<name>A0A7C0WSB2_9BACT</name>
<sequence>FELAKAGYKTGKNLIVRIFYMDTKRRFTSPEEIEKRGGEALKEFYRFKPNVLVTLDDNAFRTVALRLVGQHVPIVFSGMNGQPEDYDRIVDWMETRKHPGKNITGVYENLHVLDALRIYKKLFPGIKKVVFITDLSPTGCAITKQIISELNSTPSFPCPWEFRMALSWEDYKKIIISLDRDPMVSAIYPVAVTLPSQSGKRFTAPEIFKWTTKHIKKPEIAVNHEFARMGLFGGAAVDFFSMGRQAGRMVIRILKGEYPGNIPIEKAEKYVLVFNLDRARELGIKIPQEILLSADEVIQSATKKQRRAGYQDVNELH</sequence>
<evidence type="ECO:0008006" key="2">
    <source>
        <dbReference type="Google" id="ProtNLM"/>
    </source>
</evidence>